<reference evidence="2" key="1">
    <citation type="journal article" date="2015" name="Proc. Natl. Acad. Sci. U.S.A.">
        <title>Genome sequencing of adzuki bean (Vigna angularis) provides insight into high starch and low fat accumulation and domestication.</title>
        <authorList>
            <person name="Yang K."/>
            <person name="Tian Z."/>
            <person name="Chen C."/>
            <person name="Luo L."/>
            <person name="Zhao B."/>
            <person name="Wang Z."/>
            <person name="Yu L."/>
            <person name="Li Y."/>
            <person name="Sun Y."/>
            <person name="Li W."/>
            <person name="Chen Y."/>
            <person name="Li Y."/>
            <person name="Zhang Y."/>
            <person name="Ai D."/>
            <person name="Zhao J."/>
            <person name="Shang C."/>
            <person name="Ma Y."/>
            <person name="Wu B."/>
            <person name="Wang M."/>
            <person name="Gao L."/>
            <person name="Sun D."/>
            <person name="Zhang P."/>
            <person name="Guo F."/>
            <person name="Wang W."/>
            <person name="Li Y."/>
            <person name="Wang J."/>
            <person name="Varshney R.K."/>
            <person name="Wang J."/>
            <person name="Ling H.Q."/>
            <person name="Wan P."/>
        </authorList>
    </citation>
    <scope>NUCLEOTIDE SEQUENCE</scope>
    <source>
        <strain evidence="2">cv. Jingnong 6</strain>
    </source>
</reference>
<accession>A0A0L9VSY8</accession>
<dbReference type="Proteomes" id="UP000053144">
    <property type="component" value="Chromosome 11"/>
</dbReference>
<proteinExistence type="predicted"/>
<organism evidence="1 2">
    <name type="scientific">Phaseolus angularis</name>
    <name type="common">Azuki bean</name>
    <name type="synonym">Vigna angularis</name>
    <dbReference type="NCBI Taxonomy" id="3914"/>
    <lineage>
        <taxon>Eukaryota</taxon>
        <taxon>Viridiplantae</taxon>
        <taxon>Streptophyta</taxon>
        <taxon>Embryophyta</taxon>
        <taxon>Tracheophyta</taxon>
        <taxon>Spermatophyta</taxon>
        <taxon>Magnoliopsida</taxon>
        <taxon>eudicotyledons</taxon>
        <taxon>Gunneridae</taxon>
        <taxon>Pentapetalae</taxon>
        <taxon>rosids</taxon>
        <taxon>fabids</taxon>
        <taxon>Fabales</taxon>
        <taxon>Fabaceae</taxon>
        <taxon>Papilionoideae</taxon>
        <taxon>50 kb inversion clade</taxon>
        <taxon>NPAAA clade</taxon>
        <taxon>indigoferoid/millettioid clade</taxon>
        <taxon>Phaseoleae</taxon>
        <taxon>Vigna</taxon>
    </lineage>
</organism>
<dbReference type="Gramene" id="KOM57952">
    <property type="protein sequence ID" value="KOM57952"/>
    <property type="gene ID" value="LR48_Vigan11g098500"/>
</dbReference>
<protein>
    <submittedName>
        <fullName evidence="1">Uncharacterized protein</fullName>
    </submittedName>
</protein>
<dbReference type="EMBL" id="CM003381">
    <property type="protein sequence ID" value="KOM57952.1"/>
    <property type="molecule type" value="Genomic_DNA"/>
</dbReference>
<name>A0A0L9VSY8_PHAAN</name>
<gene>
    <name evidence="1" type="ORF">LR48_Vigan11g098500</name>
</gene>
<dbReference type="OMA" id="RYAMICN"/>
<evidence type="ECO:0000313" key="2">
    <source>
        <dbReference type="Proteomes" id="UP000053144"/>
    </source>
</evidence>
<dbReference type="AlphaFoldDB" id="A0A0L9VSY8"/>
<evidence type="ECO:0000313" key="1">
    <source>
        <dbReference type="EMBL" id="KOM57952.1"/>
    </source>
</evidence>
<sequence length="52" mass="5731">MTADNARHQNTKQEKVIVVAEESVNMLSAVSLILSVIGIAEDVDDRKRYATT</sequence>